<reference evidence="2" key="1">
    <citation type="journal article" date="2023" name="Mol. Phylogenet. Evol.">
        <title>Genome-scale phylogeny and comparative genomics of the fungal order Sordariales.</title>
        <authorList>
            <person name="Hensen N."/>
            <person name="Bonometti L."/>
            <person name="Westerberg I."/>
            <person name="Brannstrom I.O."/>
            <person name="Guillou S."/>
            <person name="Cros-Aarteil S."/>
            <person name="Calhoun S."/>
            <person name="Haridas S."/>
            <person name="Kuo A."/>
            <person name="Mondo S."/>
            <person name="Pangilinan J."/>
            <person name="Riley R."/>
            <person name="LaButti K."/>
            <person name="Andreopoulos B."/>
            <person name="Lipzen A."/>
            <person name="Chen C."/>
            <person name="Yan M."/>
            <person name="Daum C."/>
            <person name="Ng V."/>
            <person name="Clum A."/>
            <person name="Steindorff A."/>
            <person name="Ohm R.A."/>
            <person name="Martin F."/>
            <person name="Silar P."/>
            <person name="Natvig D.O."/>
            <person name="Lalanne C."/>
            <person name="Gautier V."/>
            <person name="Ament-Velasquez S.L."/>
            <person name="Kruys A."/>
            <person name="Hutchinson M.I."/>
            <person name="Powell A.J."/>
            <person name="Barry K."/>
            <person name="Miller A.N."/>
            <person name="Grigoriev I.V."/>
            <person name="Debuchy R."/>
            <person name="Gladieux P."/>
            <person name="Hiltunen Thoren M."/>
            <person name="Johannesson H."/>
        </authorList>
    </citation>
    <scope>NUCLEOTIDE SEQUENCE</scope>
    <source>
        <strain evidence="2">PSN324</strain>
    </source>
</reference>
<comment type="caution">
    <text evidence="2">The sequence shown here is derived from an EMBL/GenBank/DDBJ whole genome shotgun (WGS) entry which is preliminary data.</text>
</comment>
<keyword evidence="1" id="KW-1133">Transmembrane helix</keyword>
<evidence type="ECO:0000313" key="3">
    <source>
        <dbReference type="Proteomes" id="UP001321749"/>
    </source>
</evidence>
<protein>
    <submittedName>
        <fullName evidence="2">Uncharacterized protein</fullName>
    </submittedName>
</protein>
<dbReference type="EMBL" id="MU865004">
    <property type="protein sequence ID" value="KAK4460821.1"/>
    <property type="molecule type" value="Genomic_DNA"/>
</dbReference>
<proteinExistence type="predicted"/>
<keyword evidence="1" id="KW-0472">Membrane</keyword>
<accession>A0AAV9HPE5</accession>
<keyword evidence="3" id="KW-1185">Reference proteome</keyword>
<evidence type="ECO:0000313" key="2">
    <source>
        <dbReference type="EMBL" id="KAK4460821.1"/>
    </source>
</evidence>
<feature type="transmembrane region" description="Helical" evidence="1">
    <location>
        <begin position="52"/>
        <end position="77"/>
    </location>
</feature>
<evidence type="ECO:0000256" key="1">
    <source>
        <dbReference type="SAM" id="Phobius"/>
    </source>
</evidence>
<sequence>MRSSTRGRDGRFFLSLGSLVLDLFTVRGVRAPCYDADDDVGKKKLKKQWEATFAFAGVKILLLHFVACCALGLCVCAHRGGDRVFYQQTPRWTDLLLLVTKSRCRAHSIRKANRWWVTCFGLHWCYAASRSTGTYKKRLILGNWREPLEASQ</sequence>
<keyword evidence="1" id="KW-0812">Transmembrane</keyword>
<organism evidence="2 3">
    <name type="scientific">Cladorrhinum samala</name>
    <dbReference type="NCBI Taxonomy" id="585594"/>
    <lineage>
        <taxon>Eukaryota</taxon>
        <taxon>Fungi</taxon>
        <taxon>Dikarya</taxon>
        <taxon>Ascomycota</taxon>
        <taxon>Pezizomycotina</taxon>
        <taxon>Sordariomycetes</taxon>
        <taxon>Sordariomycetidae</taxon>
        <taxon>Sordariales</taxon>
        <taxon>Podosporaceae</taxon>
        <taxon>Cladorrhinum</taxon>
    </lineage>
</organism>
<dbReference type="Proteomes" id="UP001321749">
    <property type="component" value="Unassembled WGS sequence"/>
</dbReference>
<gene>
    <name evidence="2" type="ORF">QBC42DRAFT_101266</name>
</gene>
<name>A0AAV9HPE5_9PEZI</name>
<dbReference type="AlphaFoldDB" id="A0AAV9HPE5"/>
<reference evidence="2" key="2">
    <citation type="submission" date="2023-06" db="EMBL/GenBank/DDBJ databases">
        <authorList>
            <consortium name="Lawrence Berkeley National Laboratory"/>
            <person name="Mondo S.J."/>
            <person name="Hensen N."/>
            <person name="Bonometti L."/>
            <person name="Westerberg I."/>
            <person name="Brannstrom I.O."/>
            <person name="Guillou S."/>
            <person name="Cros-Aarteil S."/>
            <person name="Calhoun S."/>
            <person name="Haridas S."/>
            <person name="Kuo A."/>
            <person name="Pangilinan J."/>
            <person name="Riley R."/>
            <person name="Labutti K."/>
            <person name="Andreopoulos B."/>
            <person name="Lipzen A."/>
            <person name="Chen C."/>
            <person name="Yanf M."/>
            <person name="Daum C."/>
            <person name="Ng V."/>
            <person name="Clum A."/>
            <person name="Steindorff A."/>
            <person name="Ohm R."/>
            <person name="Martin F."/>
            <person name="Silar P."/>
            <person name="Natvig D."/>
            <person name="Lalanne C."/>
            <person name="Gautier V."/>
            <person name="Ament-Velasquez S.L."/>
            <person name="Kruys A."/>
            <person name="Hutchinson M.I."/>
            <person name="Powell A.J."/>
            <person name="Barry K."/>
            <person name="Miller A.N."/>
            <person name="Grigoriev I.V."/>
            <person name="Debuchy R."/>
            <person name="Gladieux P."/>
            <person name="Thoren M.H."/>
            <person name="Johannesson H."/>
        </authorList>
    </citation>
    <scope>NUCLEOTIDE SEQUENCE</scope>
    <source>
        <strain evidence="2">PSN324</strain>
    </source>
</reference>